<dbReference type="PANTHER" id="PTHR12677:SF59">
    <property type="entry name" value="GOLGI APPARATUS MEMBRANE PROTEIN TVP38-RELATED"/>
    <property type="match status" value="1"/>
</dbReference>
<comment type="similarity">
    <text evidence="6">Belongs to the TVP38/TMEM64 family.</text>
</comment>
<dbReference type="InterPro" id="IPR032816">
    <property type="entry name" value="VTT_dom"/>
</dbReference>
<dbReference type="GO" id="GO:0005886">
    <property type="term" value="C:plasma membrane"/>
    <property type="evidence" value="ECO:0007669"/>
    <property type="project" value="UniProtKB-SubCell"/>
</dbReference>
<comment type="subcellular location">
    <subcellularLocation>
        <location evidence="1 6">Cell membrane</location>
        <topology evidence="1 6">Multi-pass membrane protein</topology>
    </subcellularLocation>
</comment>
<proteinExistence type="inferred from homology"/>
<dbReference type="PANTHER" id="PTHR12677">
    <property type="entry name" value="GOLGI APPARATUS MEMBRANE PROTEIN TVP38-RELATED"/>
    <property type="match status" value="1"/>
</dbReference>
<dbReference type="Pfam" id="PF09335">
    <property type="entry name" value="VTT_dom"/>
    <property type="match status" value="1"/>
</dbReference>
<evidence type="ECO:0000256" key="6">
    <source>
        <dbReference type="RuleBase" id="RU366058"/>
    </source>
</evidence>
<keyword evidence="2 6" id="KW-1003">Cell membrane</keyword>
<feature type="domain" description="VTT" evidence="7">
    <location>
        <begin position="41"/>
        <end position="158"/>
    </location>
</feature>
<dbReference type="KEGG" id="pyg:AWM70_06720"/>
<accession>A0A1B1MYQ0</accession>
<organism evidence="8 9">
    <name type="scientific">Paenibacillus yonginensis</name>
    <dbReference type="NCBI Taxonomy" id="1462996"/>
    <lineage>
        <taxon>Bacteria</taxon>
        <taxon>Bacillati</taxon>
        <taxon>Bacillota</taxon>
        <taxon>Bacilli</taxon>
        <taxon>Bacillales</taxon>
        <taxon>Paenibacillaceae</taxon>
        <taxon>Paenibacillus</taxon>
    </lineage>
</organism>
<keyword evidence="9" id="KW-1185">Reference proteome</keyword>
<dbReference type="InterPro" id="IPR015414">
    <property type="entry name" value="TMEM64"/>
</dbReference>
<feature type="transmembrane region" description="Helical" evidence="6">
    <location>
        <begin position="168"/>
        <end position="192"/>
    </location>
</feature>
<gene>
    <name evidence="8" type="ORF">AWM70_06720</name>
</gene>
<keyword evidence="3 6" id="KW-0812">Transmembrane</keyword>
<dbReference type="AlphaFoldDB" id="A0A1B1MYQ0"/>
<evidence type="ECO:0000259" key="7">
    <source>
        <dbReference type="Pfam" id="PF09335"/>
    </source>
</evidence>
<dbReference type="STRING" id="1462996.AWM70_06720"/>
<feature type="transmembrane region" description="Helical" evidence="6">
    <location>
        <begin position="55"/>
        <end position="76"/>
    </location>
</feature>
<dbReference type="EMBL" id="CP014167">
    <property type="protein sequence ID" value="ANS74314.1"/>
    <property type="molecule type" value="Genomic_DNA"/>
</dbReference>
<feature type="transmembrane region" description="Helical" evidence="6">
    <location>
        <begin position="139"/>
        <end position="162"/>
    </location>
</feature>
<evidence type="ECO:0000313" key="9">
    <source>
        <dbReference type="Proteomes" id="UP000092573"/>
    </source>
</evidence>
<evidence type="ECO:0000256" key="5">
    <source>
        <dbReference type="ARBA" id="ARBA00023136"/>
    </source>
</evidence>
<protein>
    <recommendedName>
        <fullName evidence="6">TVP38/TMEM64 family membrane protein</fullName>
    </recommendedName>
</protein>
<evidence type="ECO:0000313" key="8">
    <source>
        <dbReference type="EMBL" id="ANS74314.1"/>
    </source>
</evidence>
<keyword evidence="4 6" id="KW-1133">Transmembrane helix</keyword>
<evidence type="ECO:0000256" key="3">
    <source>
        <dbReference type="ARBA" id="ARBA00022692"/>
    </source>
</evidence>
<name>A0A1B1MYQ0_9BACL</name>
<evidence type="ECO:0000256" key="2">
    <source>
        <dbReference type="ARBA" id="ARBA00022475"/>
    </source>
</evidence>
<evidence type="ECO:0000256" key="1">
    <source>
        <dbReference type="ARBA" id="ARBA00004651"/>
    </source>
</evidence>
<dbReference type="Proteomes" id="UP000092573">
    <property type="component" value="Chromosome"/>
</dbReference>
<sequence length="213" mass="24327">MENYPENFIDWLIQTMQLEGYSILLVTIPLALIQSFIGLYPFAALIMLNISAIGLAEGLLVSWLMGTLGTIVVYVVCEKFLSDWVQRKWLKKMKRYEKWQKYTERYGIWTIILLRTLPIMPNNLICLMASLSSLSFRKYCWSSVWGMLSYIGLIGVLGAAVLMPEVNVGLITGLYGGFCLLLVLIFVCQEVFRARQSGRRRAEQDAPPTNHLM</sequence>
<feature type="transmembrane region" description="Helical" evidence="6">
    <location>
        <begin position="20"/>
        <end position="43"/>
    </location>
</feature>
<dbReference type="OrthoDB" id="2381682at2"/>
<keyword evidence="5 6" id="KW-0472">Membrane</keyword>
<evidence type="ECO:0000256" key="4">
    <source>
        <dbReference type="ARBA" id="ARBA00022989"/>
    </source>
</evidence>
<feature type="transmembrane region" description="Helical" evidence="6">
    <location>
        <begin position="106"/>
        <end position="127"/>
    </location>
</feature>
<reference evidence="8 9" key="1">
    <citation type="submission" date="2016-01" db="EMBL/GenBank/DDBJ databases">
        <title>Complete Genome Sequence of Paenibacillus yonginensis DCY84, a novel Plant Growth-Promoting Bacteria with Elicitation of Induced Systemic Resistance.</title>
        <authorList>
            <person name="Kim Y.J."/>
            <person name="Yang D.C."/>
            <person name="Sukweenadhi J."/>
        </authorList>
    </citation>
    <scope>NUCLEOTIDE SEQUENCE [LARGE SCALE GENOMIC DNA]</scope>
    <source>
        <strain evidence="8 9">DCY84</strain>
    </source>
</reference>